<feature type="signal peptide" evidence="1">
    <location>
        <begin position="1"/>
        <end position="23"/>
    </location>
</feature>
<dbReference type="HOGENOM" id="CLU_645417_0_0_4"/>
<dbReference type="RefSeq" id="WP_013029905.1">
    <property type="nucleotide sequence ID" value="NC_013959.1"/>
</dbReference>
<dbReference type="STRING" id="580332.Slit_1776"/>
<keyword evidence="3" id="KW-1185">Reference proteome</keyword>
<dbReference type="AlphaFoldDB" id="D5CSS1"/>
<evidence type="ECO:0000313" key="2">
    <source>
        <dbReference type="EMBL" id="ADE12007.1"/>
    </source>
</evidence>
<evidence type="ECO:0000313" key="3">
    <source>
        <dbReference type="Proteomes" id="UP000001625"/>
    </source>
</evidence>
<dbReference type="PROSITE" id="PS51257">
    <property type="entry name" value="PROKAR_LIPOPROTEIN"/>
    <property type="match status" value="1"/>
</dbReference>
<dbReference type="Proteomes" id="UP000001625">
    <property type="component" value="Chromosome"/>
</dbReference>
<accession>D5CSS1</accession>
<evidence type="ECO:0008006" key="4">
    <source>
        <dbReference type="Google" id="ProtNLM"/>
    </source>
</evidence>
<keyword evidence="1" id="KW-0732">Signal</keyword>
<sequence precursor="true">MNLEVRLFLCCAMLLMTVGSACSAEVVERRRDQFGRDFGYYLYPIVGEIPGMGRATGVGASVLNMGGSDTDFTGYYVRGDIKATGAALLDYHVLPKRLIFDMGYNDYRVATTAYNRGIDSNPADLIRPKVEGSYLLGQMTLTFDERRYEAYARILSGKNHLIEVLDQNNQAFAGVDTSWKTGNFYSIGGSLDLTDDRLDPRDGVRFEFSSRLPHRRNADESEYFVNDYNLTGYAPMRKWDTLVFNLFYSRAHVTHQGTTDYATLQQHYGLNCTQYPVGPNRDACLSAESKLLANKLADNLYGTASPLGGTQRLRSYDNGRFYAGQSLSYGVEYRWNLTDERTPFNILVAKGIRTGIQLAAFWERGMVADQSSQLFKNGRESYGVGARIVLSGVIIRFDLARGREGSQSQLWITYPWSMFSVDNPS</sequence>
<feature type="chain" id="PRO_5003070477" description="Bacterial surface antigen (D15) domain-containing protein" evidence="1">
    <location>
        <begin position="24"/>
        <end position="425"/>
    </location>
</feature>
<dbReference type="eggNOG" id="COG4775">
    <property type="taxonomic scope" value="Bacteria"/>
</dbReference>
<organism evidence="2 3">
    <name type="scientific">Sideroxydans lithotrophicus (strain ES-1)</name>
    <dbReference type="NCBI Taxonomy" id="580332"/>
    <lineage>
        <taxon>Bacteria</taxon>
        <taxon>Pseudomonadati</taxon>
        <taxon>Pseudomonadota</taxon>
        <taxon>Betaproteobacteria</taxon>
        <taxon>Nitrosomonadales</taxon>
        <taxon>Gallionellaceae</taxon>
        <taxon>Sideroxydans</taxon>
    </lineage>
</organism>
<name>D5CSS1_SIDLE</name>
<dbReference type="Gene3D" id="2.40.160.50">
    <property type="entry name" value="membrane protein fhac: a member of the omp85/tpsb transporter family"/>
    <property type="match status" value="1"/>
</dbReference>
<evidence type="ECO:0000256" key="1">
    <source>
        <dbReference type="SAM" id="SignalP"/>
    </source>
</evidence>
<dbReference type="EMBL" id="CP001965">
    <property type="protein sequence ID" value="ADE12007.1"/>
    <property type="molecule type" value="Genomic_DNA"/>
</dbReference>
<dbReference type="KEGG" id="slt:Slit_1776"/>
<gene>
    <name evidence="2" type="ordered locus">Slit_1776</name>
</gene>
<protein>
    <recommendedName>
        <fullName evidence="4">Bacterial surface antigen (D15) domain-containing protein</fullName>
    </recommendedName>
</protein>
<dbReference type="OrthoDB" id="572300at2"/>
<proteinExistence type="predicted"/>
<reference evidence="2 3" key="1">
    <citation type="submission" date="2010-03" db="EMBL/GenBank/DDBJ databases">
        <title>Complete sequence of Sideroxydans lithotrophicus ES-1.</title>
        <authorList>
            <consortium name="US DOE Joint Genome Institute"/>
            <person name="Lucas S."/>
            <person name="Copeland A."/>
            <person name="Lapidus A."/>
            <person name="Cheng J.-F."/>
            <person name="Bruce D."/>
            <person name="Goodwin L."/>
            <person name="Pitluck S."/>
            <person name="Munk A.C."/>
            <person name="Detter J.C."/>
            <person name="Han C."/>
            <person name="Tapia R."/>
            <person name="Larimer F."/>
            <person name="Land M."/>
            <person name="Hauser L."/>
            <person name="Kyrpides N."/>
            <person name="Ivanova N."/>
            <person name="Emerson D."/>
            <person name="Woyke T."/>
        </authorList>
    </citation>
    <scope>NUCLEOTIDE SEQUENCE [LARGE SCALE GENOMIC DNA]</scope>
    <source>
        <strain evidence="2 3">ES-1</strain>
    </source>
</reference>